<keyword evidence="2" id="KW-1185">Reference proteome</keyword>
<evidence type="ECO:0000313" key="1">
    <source>
        <dbReference type="EMBL" id="PRY30567.1"/>
    </source>
</evidence>
<proteinExistence type="predicted"/>
<dbReference type="AlphaFoldDB" id="A0A2T0SAW6"/>
<gene>
    <name evidence="1" type="ORF">CLV70_104119</name>
</gene>
<comment type="caution">
    <text evidence="1">The sequence shown here is derived from an EMBL/GenBank/DDBJ whole genome shotgun (WGS) entry which is preliminary data.</text>
</comment>
<organism evidence="1 2">
    <name type="scientific">Pseudosporangium ferrugineum</name>
    <dbReference type="NCBI Taxonomy" id="439699"/>
    <lineage>
        <taxon>Bacteria</taxon>
        <taxon>Bacillati</taxon>
        <taxon>Actinomycetota</taxon>
        <taxon>Actinomycetes</taxon>
        <taxon>Micromonosporales</taxon>
        <taxon>Micromonosporaceae</taxon>
        <taxon>Pseudosporangium</taxon>
    </lineage>
</organism>
<name>A0A2T0SAW6_9ACTN</name>
<dbReference type="EMBL" id="PVZG01000004">
    <property type="protein sequence ID" value="PRY30567.1"/>
    <property type="molecule type" value="Genomic_DNA"/>
</dbReference>
<accession>A0A2T0SAW6</accession>
<protein>
    <submittedName>
        <fullName evidence="1">Uncharacterized protein</fullName>
    </submittedName>
</protein>
<sequence length="32" mass="3807">MAVDDRREVYSMIKRIKARFARKALAGAYPWH</sequence>
<dbReference type="Proteomes" id="UP000239209">
    <property type="component" value="Unassembled WGS sequence"/>
</dbReference>
<evidence type="ECO:0000313" key="2">
    <source>
        <dbReference type="Proteomes" id="UP000239209"/>
    </source>
</evidence>
<reference evidence="1 2" key="1">
    <citation type="submission" date="2018-03" db="EMBL/GenBank/DDBJ databases">
        <title>Genomic Encyclopedia of Archaeal and Bacterial Type Strains, Phase II (KMG-II): from individual species to whole genera.</title>
        <authorList>
            <person name="Goeker M."/>
        </authorList>
    </citation>
    <scope>NUCLEOTIDE SEQUENCE [LARGE SCALE GENOMIC DNA]</scope>
    <source>
        <strain evidence="1 2">DSM 45348</strain>
    </source>
</reference>